<feature type="binding site" evidence="15">
    <location>
        <position position="211"/>
    </location>
    <ligand>
        <name>5-phospho-alpha-D-ribose 1-diphosphate</name>
        <dbReference type="ChEBI" id="CHEBI:58017"/>
    </ligand>
</feature>
<feature type="binding site" evidence="15">
    <location>
        <position position="113"/>
    </location>
    <ligand>
        <name>5-phospho-alpha-D-ribose 1-diphosphate</name>
        <dbReference type="ChEBI" id="CHEBI:58017"/>
    </ligand>
</feature>
<reference evidence="17 18" key="1">
    <citation type="submission" date="2020-04" db="EMBL/GenBank/DDBJ databases">
        <title>Complete genome sequence of Spiroplasma platyhelix ATCC 51748, an insect isolate.</title>
        <authorList>
            <person name="Green E.A."/>
            <person name="Klassen J.L."/>
        </authorList>
    </citation>
    <scope>NUCLEOTIDE SEQUENCE [LARGE SCALE GENOMIC DNA]</scope>
    <source>
        <strain evidence="17 18">PALS-1</strain>
    </source>
</reference>
<dbReference type="GO" id="GO:0005525">
    <property type="term" value="F:GTP binding"/>
    <property type="evidence" value="ECO:0007669"/>
    <property type="project" value="UniProtKB-KW"/>
</dbReference>
<dbReference type="UniPathway" id="UPA00574">
    <property type="reaction ID" value="UER00636"/>
</dbReference>
<dbReference type="FunFam" id="3.40.50.2020:FF:000003">
    <property type="entry name" value="Uracil phosphoribosyltransferase"/>
    <property type="match status" value="1"/>
</dbReference>
<proteinExistence type="inferred from homology"/>
<dbReference type="InterPro" id="IPR050054">
    <property type="entry name" value="UPRTase/APRTase"/>
</dbReference>
<accession>A0A846U565</accession>
<dbReference type="Proteomes" id="UP000584587">
    <property type="component" value="Unassembled WGS sequence"/>
</dbReference>
<protein>
    <recommendedName>
        <fullName evidence="13 15">Uracil phosphoribosyltransferase</fullName>
        <ecNumber evidence="3 15">2.4.2.9</ecNumber>
    </recommendedName>
    <alternativeName>
        <fullName evidence="10 15">UMP pyrophosphorylase</fullName>
    </alternativeName>
    <alternativeName>
        <fullName evidence="14 15">UPRTase</fullName>
    </alternativeName>
</protein>
<gene>
    <name evidence="15 17" type="primary">upp</name>
    <name evidence="17" type="ORF">HER12_02365</name>
</gene>
<sequence length="220" mass="24432">MTEATSNQSNNGNVFVLNHPLILDKLTRIRNKKTEKKDFQENLTEIVSLMAYEVFKDVPLADVTIETPIAQMQGKTLAKKIVLCPILRAGLGMVHGLEHLIPNAIISHIGMYRDEATLEPQEYFFKYPNVSNHEDTLVYILDPMLATGGSTLAAIKKLKSIGVKNIVFIGIVGVQEGINKIHKEHKDVKIYLASLDEKLNEHGFIIPGLGDAGDRIFGTK</sequence>
<dbReference type="InterPro" id="IPR029057">
    <property type="entry name" value="PRTase-like"/>
</dbReference>
<evidence type="ECO:0000256" key="10">
    <source>
        <dbReference type="ARBA" id="ARBA00031082"/>
    </source>
</evidence>
<keyword evidence="4 15" id="KW-0021">Allosteric enzyme</keyword>
<evidence type="ECO:0000256" key="3">
    <source>
        <dbReference type="ARBA" id="ARBA00011894"/>
    </source>
</evidence>
<feature type="binding site" evidence="15">
    <location>
        <position position="205"/>
    </location>
    <ligand>
        <name>uracil</name>
        <dbReference type="ChEBI" id="CHEBI:17568"/>
    </ligand>
</feature>
<keyword evidence="6 15" id="KW-0808">Transferase</keyword>
<evidence type="ECO:0000256" key="15">
    <source>
        <dbReference type="HAMAP-Rule" id="MF_01218"/>
    </source>
</evidence>
<dbReference type="SUPFAM" id="SSF53271">
    <property type="entry name" value="PRTase-like"/>
    <property type="match status" value="1"/>
</dbReference>
<dbReference type="Gene3D" id="3.40.50.2020">
    <property type="match status" value="1"/>
</dbReference>
<evidence type="ECO:0000256" key="1">
    <source>
        <dbReference type="ARBA" id="ARBA00005180"/>
    </source>
</evidence>
<evidence type="ECO:0000256" key="14">
    <source>
        <dbReference type="ARBA" id="ARBA00079807"/>
    </source>
</evidence>
<keyword evidence="8 15" id="KW-0460">Magnesium</keyword>
<dbReference type="GO" id="GO:0006223">
    <property type="term" value="P:uracil salvage"/>
    <property type="evidence" value="ECO:0007669"/>
    <property type="project" value="InterPro"/>
</dbReference>
<dbReference type="NCBIfam" id="NF001097">
    <property type="entry name" value="PRK00129.1"/>
    <property type="match status" value="1"/>
</dbReference>
<evidence type="ECO:0000256" key="4">
    <source>
        <dbReference type="ARBA" id="ARBA00022533"/>
    </source>
</evidence>
<dbReference type="HAMAP" id="MF_01218_B">
    <property type="entry name" value="Upp_B"/>
    <property type="match status" value="1"/>
</dbReference>
<keyword evidence="18" id="KW-1185">Reference proteome</keyword>
<dbReference type="InterPro" id="IPR034332">
    <property type="entry name" value="Upp_B"/>
</dbReference>
<feature type="domain" description="Phosphoribosyltransferase" evidence="16">
    <location>
        <begin position="16"/>
        <end position="219"/>
    </location>
</feature>
<evidence type="ECO:0000313" key="17">
    <source>
        <dbReference type="EMBL" id="NKE38597.1"/>
    </source>
</evidence>
<evidence type="ECO:0000256" key="12">
    <source>
        <dbReference type="ARBA" id="ARBA00056901"/>
    </source>
</evidence>
<dbReference type="CDD" id="cd06223">
    <property type="entry name" value="PRTases_typeI"/>
    <property type="match status" value="1"/>
</dbReference>
<evidence type="ECO:0000313" key="18">
    <source>
        <dbReference type="Proteomes" id="UP000584587"/>
    </source>
</evidence>
<keyword evidence="5 15" id="KW-0328">Glycosyltransferase</keyword>
<comment type="caution">
    <text evidence="17">The sequence shown here is derived from an EMBL/GenBank/DDBJ whole genome shotgun (WGS) entry which is preliminary data.</text>
</comment>
<comment type="activity regulation">
    <text evidence="15">Allosterically activated by GTP.</text>
</comment>
<evidence type="ECO:0000256" key="6">
    <source>
        <dbReference type="ARBA" id="ARBA00022679"/>
    </source>
</evidence>
<evidence type="ECO:0000256" key="8">
    <source>
        <dbReference type="ARBA" id="ARBA00022842"/>
    </source>
</evidence>
<comment type="catalytic activity">
    <reaction evidence="11 15">
        <text>UMP + diphosphate = 5-phospho-alpha-D-ribose 1-diphosphate + uracil</text>
        <dbReference type="Rhea" id="RHEA:13017"/>
        <dbReference type="ChEBI" id="CHEBI:17568"/>
        <dbReference type="ChEBI" id="CHEBI:33019"/>
        <dbReference type="ChEBI" id="CHEBI:57865"/>
        <dbReference type="ChEBI" id="CHEBI:58017"/>
        <dbReference type="EC" id="2.4.2.9"/>
    </reaction>
</comment>
<comment type="cofactor">
    <cofactor evidence="15">
        <name>Mg(2+)</name>
        <dbReference type="ChEBI" id="CHEBI:18420"/>
    </cofactor>
    <text evidence="15">Binds 1 Mg(2+) ion per subunit. The magnesium is bound as Mg-PRPP.</text>
</comment>
<dbReference type="PANTHER" id="PTHR32315">
    <property type="entry name" value="ADENINE PHOSPHORIBOSYLTRANSFERASE"/>
    <property type="match status" value="1"/>
</dbReference>
<feature type="binding site" evidence="15">
    <location>
        <position position="88"/>
    </location>
    <ligand>
        <name>5-phospho-alpha-D-ribose 1-diphosphate</name>
        <dbReference type="ChEBI" id="CHEBI:58017"/>
    </ligand>
</feature>
<evidence type="ECO:0000256" key="7">
    <source>
        <dbReference type="ARBA" id="ARBA00022741"/>
    </source>
</evidence>
<feature type="binding site" evidence="15">
    <location>
        <begin position="142"/>
        <end position="150"/>
    </location>
    <ligand>
        <name>5-phospho-alpha-D-ribose 1-diphosphate</name>
        <dbReference type="ChEBI" id="CHEBI:58017"/>
    </ligand>
</feature>
<dbReference type="PANTHER" id="PTHR32315:SF4">
    <property type="entry name" value="URACIL PHOSPHORIBOSYLTRANSFERASE, CHLOROPLASTIC"/>
    <property type="match status" value="1"/>
</dbReference>
<dbReference type="InterPro" id="IPR000836">
    <property type="entry name" value="PRTase_dom"/>
</dbReference>
<evidence type="ECO:0000256" key="9">
    <source>
        <dbReference type="ARBA" id="ARBA00023134"/>
    </source>
</evidence>
<name>A0A846U565_9MOLU</name>
<dbReference type="NCBIfam" id="TIGR01091">
    <property type="entry name" value="upp"/>
    <property type="match status" value="1"/>
</dbReference>
<feature type="binding site" evidence="15">
    <location>
        <begin position="210"/>
        <end position="212"/>
    </location>
    <ligand>
        <name>uracil</name>
        <dbReference type="ChEBI" id="CHEBI:17568"/>
    </ligand>
</feature>
<dbReference type="GO" id="GO:0000287">
    <property type="term" value="F:magnesium ion binding"/>
    <property type="evidence" value="ECO:0007669"/>
    <property type="project" value="UniProtKB-UniRule"/>
</dbReference>
<dbReference type="GO" id="GO:0004845">
    <property type="term" value="F:uracil phosphoribosyltransferase activity"/>
    <property type="evidence" value="ECO:0007669"/>
    <property type="project" value="UniProtKB-UniRule"/>
</dbReference>
<comment type="similarity">
    <text evidence="2 15">Belongs to the UPRTase family.</text>
</comment>
<dbReference type="EC" id="2.4.2.9" evidence="3 15"/>
<evidence type="ECO:0000256" key="5">
    <source>
        <dbReference type="ARBA" id="ARBA00022676"/>
    </source>
</evidence>
<dbReference type="EMBL" id="JAAVVK010000002">
    <property type="protein sequence ID" value="NKE38597.1"/>
    <property type="molecule type" value="Genomic_DNA"/>
</dbReference>
<keyword evidence="9 15" id="KW-0342">GTP-binding</keyword>
<dbReference type="InterPro" id="IPR005765">
    <property type="entry name" value="UPRT"/>
</dbReference>
<evidence type="ECO:0000256" key="11">
    <source>
        <dbReference type="ARBA" id="ARBA00052919"/>
    </source>
</evidence>
<dbReference type="AlphaFoldDB" id="A0A846U565"/>
<dbReference type="GO" id="GO:0044206">
    <property type="term" value="P:UMP salvage"/>
    <property type="evidence" value="ECO:0007669"/>
    <property type="project" value="UniProtKB-UniRule"/>
</dbReference>
<dbReference type="RefSeq" id="WP_168105075.1">
    <property type="nucleotide sequence ID" value="NZ_CP051215.1"/>
</dbReference>
<comment type="pathway">
    <text evidence="1 15">Pyrimidine metabolism; UMP biosynthesis via salvage pathway; UMP from uracil: step 1/1.</text>
</comment>
<evidence type="ECO:0000256" key="2">
    <source>
        <dbReference type="ARBA" id="ARBA00009516"/>
    </source>
</evidence>
<evidence type="ECO:0000256" key="13">
    <source>
        <dbReference type="ARBA" id="ARBA00072146"/>
    </source>
</evidence>
<organism evidence="17 18">
    <name type="scientific">Spiroplasma platyhelix PALS-1</name>
    <dbReference type="NCBI Taxonomy" id="1276218"/>
    <lineage>
        <taxon>Bacteria</taxon>
        <taxon>Bacillati</taxon>
        <taxon>Mycoplasmatota</taxon>
        <taxon>Mollicutes</taxon>
        <taxon>Entomoplasmatales</taxon>
        <taxon>Spiroplasmataceae</taxon>
        <taxon>Spiroplasma</taxon>
    </lineage>
</organism>
<dbReference type="GO" id="GO:0005737">
    <property type="term" value="C:cytoplasm"/>
    <property type="evidence" value="ECO:0007669"/>
    <property type="project" value="UniProtKB-ARBA"/>
</dbReference>
<dbReference type="Pfam" id="PF14681">
    <property type="entry name" value="UPRTase"/>
    <property type="match status" value="1"/>
</dbReference>
<keyword evidence="7 15" id="KW-0547">Nucleotide-binding</keyword>
<evidence type="ECO:0000259" key="16">
    <source>
        <dbReference type="Pfam" id="PF14681"/>
    </source>
</evidence>
<comment type="function">
    <text evidence="12 15">Catalyzes the conversion of uracil and 5-phospho-alpha-D-ribose 1-diphosphate (PRPP) to UMP and diphosphate.</text>
</comment>